<evidence type="ECO:0000256" key="1">
    <source>
        <dbReference type="SAM" id="MobiDB-lite"/>
    </source>
</evidence>
<dbReference type="InterPro" id="IPR034660">
    <property type="entry name" value="DinB/YfiT-like"/>
</dbReference>
<organism evidence="2 3">
    <name type="scientific">Geodermatophilus obscurus</name>
    <dbReference type="NCBI Taxonomy" id="1861"/>
    <lineage>
        <taxon>Bacteria</taxon>
        <taxon>Bacillati</taxon>
        <taxon>Actinomycetota</taxon>
        <taxon>Actinomycetes</taxon>
        <taxon>Geodermatophilales</taxon>
        <taxon>Geodermatophilaceae</taxon>
        <taxon>Geodermatophilus</taxon>
    </lineage>
</organism>
<keyword evidence="3" id="KW-1185">Reference proteome</keyword>
<evidence type="ECO:0008006" key="4">
    <source>
        <dbReference type="Google" id="ProtNLM"/>
    </source>
</evidence>
<dbReference type="SUPFAM" id="SSF109854">
    <property type="entry name" value="DinB/YfiT-like putative metalloenzymes"/>
    <property type="match status" value="1"/>
</dbReference>
<dbReference type="RefSeq" id="WP_075015499.1">
    <property type="nucleotide sequence ID" value="NZ_FOWE01000011.1"/>
</dbReference>
<dbReference type="InterPro" id="IPR007061">
    <property type="entry name" value="MST-like"/>
</dbReference>
<name>A0A1I5HWR9_9ACTN</name>
<protein>
    <recommendedName>
        <fullName evidence="4">DinB superfamily protein</fullName>
    </recommendedName>
</protein>
<sequence length="199" mass="21390">MDDDAARAVLQRYLTTTRETFLWKLEGLSEYDVRRPLSPTGTNLLGLVKHLACGEAGYLGNVIGRPFPEPMVWDDPGAGDDDDDLWVRADESRADVLALHARATAHADATLAALPLDAVGEVPWWPVEGPPCPPPLAGSRRDPAGRPGHTGHADVLREGLDGTAGLRRDDDNLTRDGDAARAAYREQVERAARAAAGRG</sequence>
<feature type="region of interest" description="Disordered" evidence="1">
    <location>
        <begin position="131"/>
        <end position="178"/>
    </location>
</feature>
<dbReference type="AlphaFoldDB" id="A0A1I5HWR9"/>
<dbReference type="Proteomes" id="UP000183642">
    <property type="component" value="Unassembled WGS sequence"/>
</dbReference>
<gene>
    <name evidence="2" type="ORF">SAMN05660359_04063</name>
</gene>
<reference evidence="3" key="1">
    <citation type="submission" date="2016-10" db="EMBL/GenBank/DDBJ databases">
        <authorList>
            <person name="Varghese N."/>
            <person name="Submissions S."/>
        </authorList>
    </citation>
    <scope>NUCLEOTIDE SEQUENCE [LARGE SCALE GENOMIC DNA]</scope>
    <source>
        <strain evidence="3">DSM 43161</strain>
    </source>
</reference>
<dbReference type="EMBL" id="FOWE01000011">
    <property type="protein sequence ID" value="SFO52742.1"/>
    <property type="molecule type" value="Genomic_DNA"/>
</dbReference>
<feature type="compositionally biased region" description="Basic and acidic residues" evidence="1">
    <location>
        <begin position="151"/>
        <end position="178"/>
    </location>
</feature>
<evidence type="ECO:0000313" key="2">
    <source>
        <dbReference type="EMBL" id="SFO52742.1"/>
    </source>
</evidence>
<proteinExistence type="predicted"/>
<evidence type="ECO:0000313" key="3">
    <source>
        <dbReference type="Proteomes" id="UP000183642"/>
    </source>
</evidence>
<dbReference type="Pfam" id="PF04978">
    <property type="entry name" value="MST"/>
    <property type="match status" value="1"/>
</dbReference>
<dbReference type="Gene3D" id="1.20.120.450">
    <property type="entry name" value="dinb family like domain"/>
    <property type="match status" value="1"/>
</dbReference>
<dbReference type="OrthoDB" id="4548523at2"/>
<accession>A0A1I5HWR9</accession>